<dbReference type="GO" id="GO:0052689">
    <property type="term" value="F:carboxylic ester hydrolase activity"/>
    <property type="evidence" value="ECO:0007669"/>
    <property type="project" value="TreeGrafter"/>
</dbReference>
<evidence type="ECO:0000313" key="3">
    <source>
        <dbReference type="EMBL" id="MCY1719697.1"/>
    </source>
</evidence>
<keyword evidence="3" id="KW-0378">Hydrolase</keyword>
<feature type="domain" description="Serine aminopeptidase S33" evidence="2">
    <location>
        <begin position="196"/>
        <end position="281"/>
    </location>
</feature>
<dbReference type="PANTHER" id="PTHR43265">
    <property type="entry name" value="ESTERASE ESTD"/>
    <property type="match status" value="1"/>
</dbReference>
<gene>
    <name evidence="3" type="ORF">OU798_05050</name>
</gene>
<dbReference type="AlphaFoldDB" id="A0A9X3J599"/>
<feature type="signal peptide" evidence="1">
    <location>
        <begin position="1"/>
        <end position="23"/>
    </location>
</feature>
<dbReference type="EMBL" id="JAPOHD010000009">
    <property type="protein sequence ID" value="MCY1719697.1"/>
    <property type="molecule type" value="Genomic_DNA"/>
</dbReference>
<dbReference type="InterPro" id="IPR053145">
    <property type="entry name" value="AB_hydrolase_Est10"/>
</dbReference>
<dbReference type="SUPFAM" id="SSF53474">
    <property type="entry name" value="alpha/beta-Hydrolases"/>
    <property type="match status" value="1"/>
</dbReference>
<reference evidence="3" key="1">
    <citation type="submission" date="2022-11" db="EMBL/GenBank/DDBJ databases">
        <title>Marilongibacter aestuarii gen. nov., sp. nov., isolated from tidal flat sediment.</title>
        <authorList>
            <person name="Jiayan W."/>
        </authorList>
    </citation>
    <scope>NUCLEOTIDE SEQUENCE</scope>
    <source>
        <strain evidence="3">Z1-6</strain>
    </source>
</reference>
<name>A0A9X3J599_9BACT</name>
<keyword evidence="1" id="KW-0732">Signal</keyword>
<organism evidence="3 4">
    <name type="scientific">Draconibacterium aestuarii</name>
    <dbReference type="NCBI Taxonomy" id="2998507"/>
    <lineage>
        <taxon>Bacteria</taxon>
        <taxon>Pseudomonadati</taxon>
        <taxon>Bacteroidota</taxon>
        <taxon>Bacteroidia</taxon>
        <taxon>Marinilabiliales</taxon>
        <taxon>Prolixibacteraceae</taxon>
        <taxon>Draconibacterium</taxon>
    </lineage>
</organism>
<proteinExistence type="predicted"/>
<dbReference type="Gene3D" id="3.40.50.1820">
    <property type="entry name" value="alpha/beta hydrolase"/>
    <property type="match status" value="1"/>
</dbReference>
<feature type="chain" id="PRO_5040900276" evidence="1">
    <location>
        <begin position="24"/>
        <end position="468"/>
    </location>
</feature>
<protein>
    <submittedName>
        <fullName evidence="3">Alpha/beta fold hydrolase</fullName>
    </submittedName>
</protein>
<dbReference type="InterPro" id="IPR029058">
    <property type="entry name" value="AB_hydrolase_fold"/>
</dbReference>
<comment type="caution">
    <text evidence="3">The sequence shown here is derived from an EMBL/GenBank/DDBJ whole genome shotgun (WGS) entry which is preliminary data.</text>
</comment>
<accession>A0A9X3J599</accession>
<evidence type="ECO:0000259" key="2">
    <source>
        <dbReference type="Pfam" id="PF12146"/>
    </source>
</evidence>
<evidence type="ECO:0000313" key="4">
    <source>
        <dbReference type="Proteomes" id="UP001145087"/>
    </source>
</evidence>
<dbReference type="RefSeq" id="WP_343332034.1">
    <property type="nucleotide sequence ID" value="NZ_JAPOHD010000009.1"/>
</dbReference>
<dbReference type="InterPro" id="IPR022742">
    <property type="entry name" value="Hydrolase_4"/>
</dbReference>
<sequence length="468" mass="51541">MQKPYQLLFPLFFLILSFMNTVAQQPAVQGSWSGKIEIPNAQLEVVFNITEDNEKNPGATMDVPQQGASNLPVGKVTVSNDSLILNIPVILGTFKGKFVTTDSIAGIWQQNGQEFVLNLSKTGEVKEIKRPQTPVPPFNYVSENVEYINPKSGYKLAGTLTLPKNAKNCRAVVLISGSGAQDRNETIYGHKPFWVIAHYLTNHGIAVLRIDDRGVGDSEGDIRIATSEDFADDVLCGVDFLKKRNEIDPTQIGLIGHSEGGIIAPMVANSSKDMAFIILMAGPGIPGDSILIEQTVLAAKASGIQEQAINAKLFMTRGIINIVKTTPDAEERTLSLQKAFSGGMYNRMDDDRKKLIDQQISTFNNNWFSFFINYDPYPALTRVTCPVLALIGEKDVQVPPKSNLPAIKKALTEGGNTNFKTMELPHLNHLFQNCETGAPMEYAKIEETISPEVLVIMKDWISEIKNKK</sequence>
<evidence type="ECO:0000256" key="1">
    <source>
        <dbReference type="SAM" id="SignalP"/>
    </source>
</evidence>
<dbReference type="Proteomes" id="UP001145087">
    <property type="component" value="Unassembled WGS sequence"/>
</dbReference>
<dbReference type="PANTHER" id="PTHR43265:SF1">
    <property type="entry name" value="ESTERASE ESTD"/>
    <property type="match status" value="1"/>
</dbReference>
<keyword evidence="4" id="KW-1185">Reference proteome</keyword>
<dbReference type="Pfam" id="PF12146">
    <property type="entry name" value="Hydrolase_4"/>
    <property type="match status" value="1"/>
</dbReference>